<keyword evidence="5" id="KW-0378">Hydrolase</keyword>
<keyword evidence="2" id="KW-1277">Toxin-antitoxin system</keyword>
<dbReference type="STRING" id="1802281.A3A44_01230"/>
<dbReference type="Proteomes" id="UP000178977">
    <property type="component" value="Unassembled WGS sequence"/>
</dbReference>
<dbReference type="GO" id="GO:0016787">
    <property type="term" value="F:hydrolase activity"/>
    <property type="evidence" value="ECO:0007669"/>
    <property type="project" value="UniProtKB-KW"/>
</dbReference>
<dbReference type="AlphaFoldDB" id="A0A1G2LHB6"/>
<evidence type="ECO:0000313" key="8">
    <source>
        <dbReference type="EMBL" id="OHA10201.1"/>
    </source>
</evidence>
<evidence type="ECO:0000256" key="1">
    <source>
        <dbReference type="ARBA" id="ARBA00006620"/>
    </source>
</evidence>
<dbReference type="GO" id="GO:0003729">
    <property type="term" value="F:mRNA binding"/>
    <property type="evidence" value="ECO:0007669"/>
    <property type="project" value="InterPro"/>
</dbReference>
<gene>
    <name evidence="8" type="ORF">A3A44_01230</name>
</gene>
<evidence type="ECO:0000256" key="4">
    <source>
        <dbReference type="ARBA" id="ARBA00022759"/>
    </source>
</evidence>
<dbReference type="Gene3D" id="3.30.920.30">
    <property type="entry name" value="Hypothetical protein"/>
    <property type="match status" value="1"/>
</dbReference>
<evidence type="ECO:0000256" key="6">
    <source>
        <dbReference type="ARBA" id="ARBA00022884"/>
    </source>
</evidence>
<dbReference type="EMBL" id="MHQT01000001">
    <property type="protein sequence ID" value="OHA10201.1"/>
    <property type="molecule type" value="Genomic_DNA"/>
</dbReference>
<keyword evidence="4" id="KW-0255">Endonuclease</keyword>
<keyword evidence="7" id="KW-0346">Stress response</keyword>
<reference evidence="8 9" key="1">
    <citation type="journal article" date="2016" name="Nat. Commun.">
        <title>Thousands of microbial genomes shed light on interconnected biogeochemical processes in an aquifer system.</title>
        <authorList>
            <person name="Anantharaman K."/>
            <person name="Brown C.T."/>
            <person name="Hug L.A."/>
            <person name="Sharon I."/>
            <person name="Castelle C.J."/>
            <person name="Probst A.J."/>
            <person name="Thomas B.C."/>
            <person name="Singh A."/>
            <person name="Wilkins M.J."/>
            <person name="Karaoz U."/>
            <person name="Brodie E.L."/>
            <person name="Williams K.H."/>
            <person name="Hubbard S.S."/>
            <person name="Banfield J.F."/>
        </authorList>
    </citation>
    <scope>NUCLEOTIDE SEQUENCE [LARGE SCALE GENOMIC DNA]</scope>
</reference>
<keyword evidence="6" id="KW-0694">RNA-binding</keyword>
<protein>
    <recommendedName>
        <fullName evidence="10">Addiction module toxin, HicA family</fullName>
    </recommendedName>
</protein>
<evidence type="ECO:0000256" key="7">
    <source>
        <dbReference type="ARBA" id="ARBA00023016"/>
    </source>
</evidence>
<accession>A0A1G2LHB6</accession>
<evidence type="ECO:0000313" key="9">
    <source>
        <dbReference type="Proteomes" id="UP000178977"/>
    </source>
</evidence>
<evidence type="ECO:0000256" key="5">
    <source>
        <dbReference type="ARBA" id="ARBA00022801"/>
    </source>
</evidence>
<sequence length="76" mass="8660">MSRSARITIADCSYQILIRIAKQCGFTLFEGRKHCKVKTRDGRFVTTIPRHNRVKRETARSIIDAMNASGASIRYS</sequence>
<organism evidence="8 9">
    <name type="scientific">Candidatus Sungbacteria bacterium RIFCSPLOWO2_01_FULL_60_25</name>
    <dbReference type="NCBI Taxonomy" id="1802281"/>
    <lineage>
        <taxon>Bacteria</taxon>
        <taxon>Candidatus Sungiibacteriota</taxon>
    </lineage>
</organism>
<proteinExistence type="inferred from homology"/>
<dbReference type="InterPro" id="IPR038570">
    <property type="entry name" value="HicA_sf"/>
</dbReference>
<dbReference type="SUPFAM" id="SSF54786">
    <property type="entry name" value="YcfA/nrd intein domain"/>
    <property type="match status" value="1"/>
</dbReference>
<comment type="similarity">
    <text evidence="1">Belongs to the HicA mRNA interferase family.</text>
</comment>
<evidence type="ECO:0000256" key="3">
    <source>
        <dbReference type="ARBA" id="ARBA00022722"/>
    </source>
</evidence>
<comment type="caution">
    <text evidence="8">The sequence shown here is derived from an EMBL/GenBank/DDBJ whole genome shotgun (WGS) entry which is preliminary data.</text>
</comment>
<keyword evidence="3" id="KW-0540">Nuclease</keyword>
<dbReference type="Pfam" id="PF07927">
    <property type="entry name" value="HicA_toxin"/>
    <property type="match status" value="1"/>
</dbReference>
<name>A0A1G2LHB6_9BACT</name>
<evidence type="ECO:0008006" key="10">
    <source>
        <dbReference type="Google" id="ProtNLM"/>
    </source>
</evidence>
<dbReference type="InterPro" id="IPR012933">
    <property type="entry name" value="HicA_mRNA_interferase"/>
</dbReference>
<evidence type="ECO:0000256" key="2">
    <source>
        <dbReference type="ARBA" id="ARBA00022649"/>
    </source>
</evidence>
<dbReference type="GO" id="GO:0004519">
    <property type="term" value="F:endonuclease activity"/>
    <property type="evidence" value="ECO:0007669"/>
    <property type="project" value="UniProtKB-KW"/>
</dbReference>